<feature type="region of interest" description="Disordered" evidence="1">
    <location>
        <begin position="19"/>
        <end position="42"/>
    </location>
</feature>
<sequence>MSARSKLKSLANRLVLRIHPDKFHNPGGSSSSSASSSFPPLPHVQSTNAAALATMNEITSLLSELDPNQRARRTSPSSVSSKHNNRNTPTLVSSTFDLSFFVWNEPSNSLDLKQVTLSFPSNPSAILKSAESQFSSVVNIAELKEFPLSSPPPSKTLPNGRRQDEGNGKLNPQPQSAPSAASHYKPKTGRRSKSISKEEMKKIKKRFDSAMDEMSEILSTGAHLDPLLSNPKSFTASSDPSKVSVKQNAIRRILLNVRQIPSSDSDSPTMSPPPTEILDRIASVLHHELMVPSPPMMSPSGHYIRTLRDALLQDGKKWRVFEEMLITVGPDDYDDVSVDELPEDLTWYGWDFSFVKRPTEIDDEDSTASKTDHESIYKIFNAPVTSPETLYVLVPPDFEKGDLLTFLESIFED</sequence>
<feature type="region of interest" description="Disordered" evidence="1">
    <location>
        <begin position="146"/>
        <end position="200"/>
    </location>
</feature>
<evidence type="ECO:0000313" key="3">
    <source>
        <dbReference type="Proteomes" id="UP001165065"/>
    </source>
</evidence>
<evidence type="ECO:0000256" key="1">
    <source>
        <dbReference type="SAM" id="MobiDB-lite"/>
    </source>
</evidence>
<dbReference type="EMBL" id="BRYA01001484">
    <property type="protein sequence ID" value="GMI44500.1"/>
    <property type="molecule type" value="Genomic_DNA"/>
</dbReference>
<dbReference type="AlphaFoldDB" id="A0A9W7LB04"/>
<name>A0A9W7LB04_9STRA</name>
<dbReference type="Proteomes" id="UP001165065">
    <property type="component" value="Unassembled WGS sequence"/>
</dbReference>
<feature type="compositionally biased region" description="Polar residues" evidence="1">
    <location>
        <begin position="74"/>
        <end position="89"/>
    </location>
</feature>
<evidence type="ECO:0000313" key="2">
    <source>
        <dbReference type="EMBL" id="GMI44500.1"/>
    </source>
</evidence>
<feature type="compositionally biased region" description="Basic residues" evidence="1">
    <location>
        <begin position="184"/>
        <end position="194"/>
    </location>
</feature>
<feature type="region of interest" description="Disordered" evidence="1">
    <location>
        <begin position="62"/>
        <end position="89"/>
    </location>
</feature>
<comment type="caution">
    <text evidence="2">The sequence shown here is derived from an EMBL/GenBank/DDBJ whole genome shotgun (WGS) entry which is preliminary data.</text>
</comment>
<organism evidence="2 3">
    <name type="scientific">Triparma columacea</name>
    <dbReference type="NCBI Taxonomy" id="722753"/>
    <lineage>
        <taxon>Eukaryota</taxon>
        <taxon>Sar</taxon>
        <taxon>Stramenopiles</taxon>
        <taxon>Ochrophyta</taxon>
        <taxon>Bolidophyceae</taxon>
        <taxon>Parmales</taxon>
        <taxon>Triparmaceae</taxon>
        <taxon>Triparma</taxon>
    </lineage>
</organism>
<dbReference type="OrthoDB" id="10382922at2759"/>
<proteinExistence type="predicted"/>
<reference evidence="3" key="1">
    <citation type="journal article" date="2023" name="Commun. Biol.">
        <title>Genome analysis of Parmales, the sister group of diatoms, reveals the evolutionary specialization of diatoms from phago-mixotrophs to photoautotrophs.</title>
        <authorList>
            <person name="Ban H."/>
            <person name="Sato S."/>
            <person name="Yoshikawa S."/>
            <person name="Yamada K."/>
            <person name="Nakamura Y."/>
            <person name="Ichinomiya M."/>
            <person name="Sato N."/>
            <person name="Blanc-Mathieu R."/>
            <person name="Endo H."/>
            <person name="Kuwata A."/>
            <person name="Ogata H."/>
        </authorList>
    </citation>
    <scope>NUCLEOTIDE SEQUENCE [LARGE SCALE GENOMIC DNA]</scope>
</reference>
<keyword evidence="3" id="KW-1185">Reference proteome</keyword>
<accession>A0A9W7LB04</accession>
<feature type="compositionally biased region" description="Polar residues" evidence="1">
    <location>
        <begin position="170"/>
        <end position="179"/>
    </location>
</feature>
<gene>
    <name evidence="2" type="ORF">TrCOL_g7809</name>
</gene>
<protein>
    <submittedName>
        <fullName evidence="2">Uncharacterized protein</fullName>
    </submittedName>
</protein>